<dbReference type="PANTHER" id="PTHR37534">
    <property type="entry name" value="TRANSCRIPTIONAL ACTIVATOR PROTEIN UGA3"/>
    <property type="match status" value="1"/>
</dbReference>
<reference evidence="4" key="1">
    <citation type="submission" date="2022-09" db="EMBL/GenBank/DDBJ databases">
        <title>Fusarium specimens isolated from Avocado Roots.</title>
        <authorList>
            <person name="Stajich J."/>
            <person name="Roper C."/>
            <person name="Heimlech-Rivalta G."/>
        </authorList>
    </citation>
    <scope>NUCLEOTIDE SEQUENCE</scope>
    <source>
        <strain evidence="4">CF00095</strain>
    </source>
</reference>
<comment type="subcellular location">
    <subcellularLocation>
        <location evidence="1">Nucleus</location>
    </subcellularLocation>
</comment>
<dbReference type="Pfam" id="PF11951">
    <property type="entry name" value="Fungal_trans_2"/>
    <property type="match status" value="1"/>
</dbReference>
<keyword evidence="5" id="KW-1185">Reference proteome</keyword>
<evidence type="ECO:0000313" key="4">
    <source>
        <dbReference type="EMBL" id="KAJ4122925.1"/>
    </source>
</evidence>
<proteinExistence type="predicted"/>
<dbReference type="CDD" id="cd00067">
    <property type="entry name" value="GAL4"/>
    <property type="match status" value="1"/>
</dbReference>
<dbReference type="InterPro" id="IPR001138">
    <property type="entry name" value="Zn2Cys6_DnaBD"/>
</dbReference>
<evidence type="ECO:0000313" key="5">
    <source>
        <dbReference type="Proteomes" id="UP001152024"/>
    </source>
</evidence>
<sequence>MPRSAASTRPTARRKDPACGTCRKKCRKCDRKRPICDRCRIKGLPCEGYPPRFQFQENLTVSADIGTPQVATPDSTVDLSVGANVSPQSSLSGYEPFETDLTSFYAEEFRFDTSDLALPSPLSVATPDLTPGPPPLQISPVPVSFAGGADIGPDLESDIVTNQHTINYFDLILSEQLTTQVPGLSNPFREYVLPLAYQHQGVLHALLGLSLNHMYNSGLYSDQGLESLSMGYRLSATRSVASLSQKEKMYGLTHVEEEFLLAMVLLLVLHDVCISTMSTEGGHLDGVSSLCKRIATQGDSSPPSETVMFLISALAWLDVLRGFTNAGQLSLPEQVREYVHDHSSLHLYTVAGCPPILFSKMGQILNAGKSYLAVDSLPEGYEHGLETTERFLQTWDAVQAAYPTVHHEWRQLGGAYRHACLLRIMRLPDPLAISCDDPRVQLSVAAILDICAAMPRDNVFYRRLLIPLLLARANTRSPHQMHYANLCIEDIKRATGFRYPAMTEVGRNGGGMFAAFNVSWREFESPLSSYL</sequence>
<evidence type="ECO:0000256" key="1">
    <source>
        <dbReference type="ARBA" id="ARBA00004123"/>
    </source>
</evidence>
<dbReference type="PROSITE" id="PS50048">
    <property type="entry name" value="ZN2_CY6_FUNGAL_2"/>
    <property type="match status" value="1"/>
</dbReference>
<dbReference type="InterPro" id="IPR021858">
    <property type="entry name" value="Fun_TF"/>
</dbReference>
<dbReference type="PANTHER" id="PTHR37534:SF49">
    <property type="entry name" value="LYSINE BIOSYNTHESIS REGULATORY PROTEIN LYS14"/>
    <property type="match status" value="1"/>
</dbReference>
<evidence type="ECO:0000259" key="3">
    <source>
        <dbReference type="PROSITE" id="PS50048"/>
    </source>
</evidence>
<dbReference type="InterPro" id="IPR036864">
    <property type="entry name" value="Zn2-C6_fun-type_DNA-bd_sf"/>
</dbReference>
<accession>A0ABQ8R1B9</accession>
<comment type="caution">
    <text evidence="4">The sequence shown here is derived from an EMBL/GenBank/DDBJ whole genome shotgun (WGS) entry which is preliminary data.</text>
</comment>
<dbReference type="Gene3D" id="4.10.240.10">
    <property type="entry name" value="Zn(2)-C6 fungal-type DNA-binding domain"/>
    <property type="match status" value="1"/>
</dbReference>
<dbReference type="EMBL" id="JAOQBH010000018">
    <property type="protein sequence ID" value="KAJ4122925.1"/>
    <property type="molecule type" value="Genomic_DNA"/>
</dbReference>
<organism evidence="4 5">
    <name type="scientific">Fusarium equiseti</name>
    <name type="common">Fusarium scirpi</name>
    <dbReference type="NCBI Taxonomy" id="61235"/>
    <lineage>
        <taxon>Eukaryota</taxon>
        <taxon>Fungi</taxon>
        <taxon>Dikarya</taxon>
        <taxon>Ascomycota</taxon>
        <taxon>Pezizomycotina</taxon>
        <taxon>Sordariomycetes</taxon>
        <taxon>Hypocreomycetidae</taxon>
        <taxon>Hypocreales</taxon>
        <taxon>Nectriaceae</taxon>
        <taxon>Fusarium</taxon>
        <taxon>Fusarium incarnatum-equiseti species complex</taxon>
    </lineage>
</organism>
<dbReference type="Proteomes" id="UP001152024">
    <property type="component" value="Unassembled WGS sequence"/>
</dbReference>
<gene>
    <name evidence="4" type="ORF">NW768_009915</name>
</gene>
<feature type="domain" description="Zn(2)-C6 fungal-type" evidence="3">
    <location>
        <begin position="18"/>
        <end position="46"/>
    </location>
</feature>
<protein>
    <recommendedName>
        <fullName evidence="3">Zn(2)-C6 fungal-type domain-containing protein</fullName>
    </recommendedName>
</protein>
<dbReference type="SMART" id="SM00066">
    <property type="entry name" value="GAL4"/>
    <property type="match status" value="1"/>
</dbReference>
<name>A0ABQ8R1B9_FUSEQ</name>
<evidence type="ECO:0000256" key="2">
    <source>
        <dbReference type="ARBA" id="ARBA00023242"/>
    </source>
</evidence>
<dbReference type="Pfam" id="PF00172">
    <property type="entry name" value="Zn_clus"/>
    <property type="match status" value="1"/>
</dbReference>
<keyword evidence="2" id="KW-0539">Nucleus</keyword>
<dbReference type="SUPFAM" id="SSF57701">
    <property type="entry name" value="Zn2/Cys6 DNA-binding domain"/>
    <property type="match status" value="1"/>
</dbReference>